<evidence type="ECO:0000313" key="2">
    <source>
        <dbReference type="EMBL" id="TLD72257.1"/>
    </source>
</evidence>
<reference evidence="2 3" key="1">
    <citation type="submission" date="2019-05" db="EMBL/GenBank/DDBJ databases">
        <title>Verrucobacter flavum gen. nov., sp. nov. a new member of the family Verrucomicrobiaceae.</title>
        <authorList>
            <person name="Szuroczki S."/>
            <person name="Abbaszade G."/>
            <person name="Szabo A."/>
            <person name="Felfoldi T."/>
            <person name="Schumann P."/>
            <person name="Boka K."/>
            <person name="Keki Z."/>
            <person name="Toumi M."/>
            <person name="Toth E."/>
        </authorList>
    </citation>
    <scope>NUCLEOTIDE SEQUENCE [LARGE SCALE GENOMIC DNA]</scope>
    <source>
        <strain evidence="2 3">MG-N-17</strain>
    </source>
</reference>
<keyword evidence="3" id="KW-1185">Reference proteome</keyword>
<evidence type="ECO:0000313" key="3">
    <source>
        <dbReference type="Proteomes" id="UP000306196"/>
    </source>
</evidence>
<dbReference type="EMBL" id="VAUV01000002">
    <property type="protein sequence ID" value="TLD72257.1"/>
    <property type="molecule type" value="Genomic_DNA"/>
</dbReference>
<proteinExistence type="predicted"/>
<organism evidence="2 3">
    <name type="scientific">Phragmitibacter flavus</name>
    <dbReference type="NCBI Taxonomy" id="2576071"/>
    <lineage>
        <taxon>Bacteria</taxon>
        <taxon>Pseudomonadati</taxon>
        <taxon>Verrucomicrobiota</taxon>
        <taxon>Verrucomicrobiia</taxon>
        <taxon>Verrucomicrobiales</taxon>
        <taxon>Verrucomicrobiaceae</taxon>
        <taxon>Phragmitibacter</taxon>
    </lineage>
</organism>
<protein>
    <submittedName>
        <fullName evidence="2">Uncharacterized protein</fullName>
    </submittedName>
</protein>
<accession>A0A5R8KJ28</accession>
<comment type="caution">
    <text evidence="2">The sequence shown here is derived from an EMBL/GenBank/DDBJ whole genome shotgun (WGS) entry which is preliminary data.</text>
</comment>
<dbReference type="Proteomes" id="UP000306196">
    <property type="component" value="Unassembled WGS sequence"/>
</dbReference>
<feature type="chain" id="PRO_5024331149" evidence="1">
    <location>
        <begin position="19"/>
        <end position="160"/>
    </location>
</feature>
<evidence type="ECO:0000256" key="1">
    <source>
        <dbReference type="SAM" id="SignalP"/>
    </source>
</evidence>
<sequence>MRFSFLFCFLVLCNSAVAQKDTAHHREVYAEINKNEGSYQKVKASYGEDETTFEIVGFFDGATLRKIVARVPGEDGNGHDEYYVENGQPLFVFNTYDSVDPVSEKDMKVENRLYFKDGRMVKWLDTKKKPVDPKSEDFQLEAERLTTNFKNFVVALKAKR</sequence>
<keyword evidence="1" id="KW-0732">Signal</keyword>
<dbReference type="AlphaFoldDB" id="A0A5R8KJ28"/>
<dbReference type="OrthoDB" id="188633at2"/>
<dbReference type="RefSeq" id="WP_138084613.1">
    <property type="nucleotide sequence ID" value="NZ_VAUV01000002.1"/>
</dbReference>
<feature type="signal peptide" evidence="1">
    <location>
        <begin position="1"/>
        <end position="18"/>
    </location>
</feature>
<gene>
    <name evidence="2" type="ORF">FEM03_02565</name>
</gene>
<name>A0A5R8KJ28_9BACT</name>